<dbReference type="InterPro" id="IPR045464">
    <property type="entry name" value="Hrt3/FBXO9_C"/>
</dbReference>
<dbReference type="PROSITE" id="PS50005">
    <property type="entry name" value="TPR"/>
    <property type="match status" value="1"/>
</dbReference>
<dbReference type="InterPro" id="IPR019734">
    <property type="entry name" value="TPR_rpt"/>
</dbReference>
<name>A0A1B0DQF6_PHLPP</name>
<dbReference type="InterPro" id="IPR001810">
    <property type="entry name" value="F-box_dom"/>
</dbReference>
<dbReference type="EMBL" id="AJVK01019083">
    <property type="status" value="NOT_ANNOTATED_CDS"/>
    <property type="molecule type" value="Genomic_DNA"/>
</dbReference>
<dbReference type="Proteomes" id="UP000092462">
    <property type="component" value="Unassembled WGS sequence"/>
</dbReference>
<dbReference type="Pfam" id="PF19270">
    <property type="entry name" value="FBO_C"/>
    <property type="match status" value="1"/>
</dbReference>
<dbReference type="CDD" id="cd22089">
    <property type="entry name" value="F-box_FBXO9"/>
    <property type="match status" value="1"/>
</dbReference>
<dbReference type="SUPFAM" id="SSF81383">
    <property type="entry name" value="F-box domain"/>
    <property type="match status" value="1"/>
</dbReference>
<dbReference type="EnsemblMetazoa" id="PPAI010747-RA">
    <property type="protein sequence ID" value="PPAI010747-PA"/>
    <property type="gene ID" value="PPAI010747"/>
</dbReference>
<proteinExistence type="predicted"/>
<reference evidence="1" key="1">
    <citation type="submission" date="2022-08" db="UniProtKB">
        <authorList>
            <consortium name="EnsemblMetazoa"/>
        </authorList>
    </citation>
    <scope>IDENTIFICATION</scope>
    <source>
        <strain evidence="1">Israel</strain>
    </source>
</reference>
<dbReference type="GO" id="GO:0031146">
    <property type="term" value="P:SCF-dependent proteasomal ubiquitin-dependent protein catabolic process"/>
    <property type="evidence" value="ECO:0007669"/>
    <property type="project" value="TreeGrafter"/>
</dbReference>
<dbReference type="Pfam" id="PF12937">
    <property type="entry name" value="F-box-like"/>
    <property type="match status" value="1"/>
</dbReference>
<dbReference type="PROSITE" id="PS50181">
    <property type="entry name" value="FBOX"/>
    <property type="match status" value="1"/>
</dbReference>
<dbReference type="AlphaFoldDB" id="A0A1B0DQF6"/>
<evidence type="ECO:0000313" key="1">
    <source>
        <dbReference type="EnsemblMetazoa" id="PPAI010747-PA"/>
    </source>
</evidence>
<dbReference type="VEuPathDB" id="VectorBase:PPAPM1_003013"/>
<organism evidence="1 2">
    <name type="scientific">Phlebotomus papatasi</name>
    <name type="common">Sandfly</name>
    <dbReference type="NCBI Taxonomy" id="29031"/>
    <lineage>
        <taxon>Eukaryota</taxon>
        <taxon>Metazoa</taxon>
        <taxon>Ecdysozoa</taxon>
        <taxon>Arthropoda</taxon>
        <taxon>Hexapoda</taxon>
        <taxon>Insecta</taxon>
        <taxon>Pterygota</taxon>
        <taxon>Neoptera</taxon>
        <taxon>Endopterygota</taxon>
        <taxon>Diptera</taxon>
        <taxon>Nematocera</taxon>
        <taxon>Psychodoidea</taxon>
        <taxon>Psychodidae</taxon>
        <taxon>Phlebotomus</taxon>
        <taxon>Phlebotomus</taxon>
    </lineage>
</organism>
<keyword evidence="2" id="KW-1185">Reference proteome</keyword>
<protein>
    <submittedName>
        <fullName evidence="1">Uncharacterized protein</fullName>
    </submittedName>
</protein>
<accession>A0A1B0DQF6</accession>
<dbReference type="PANTHER" id="PTHR12874:SF29">
    <property type="entry name" value="F-BOX ONLY PROTEIN 9"/>
    <property type="match status" value="1"/>
</dbReference>
<dbReference type="EMBL" id="AJVK01019082">
    <property type="status" value="NOT_ANNOTATED_CDS"/>
    <property type="molecule type" value="Genomic_DNA"/>
</dbReference>
<evidence type="ECO:0000313" key="2">
    <source>
        <dbReference type="Proteomes" id="UP000092462"/>
    </source>
</evidence>
<dbReference type="PANTHER" id="PTHR12874">
    <property type="entry name" value="F-BOX ONLY PROTEIN 48-RELATED"/>
    <property type="match status" value="1"/>
</dbReference>
<sequence length="353" mass="41155">MSTSGALAGEEESDEESSSSSANVLEEFRNNWQKELQQTHHLSSALGNLSLANDSEESMAQRLFLQGTEYERMGKVFDAIRHYRRAVQLVPDIELRVRPLLAQQEEDEATEVANIDETEEIPEEADDKEDLSNVDLTLRFQGALGRCGKVCERPSDEKVLQTSLHISDLPTEIILYIFKWVVSRDLDVRSLEYLGLVCRGFYILARDPEIWRLACTKVWRSSVGLSPKALGYSTWRQMFQERYRVNFHGCYISKTSYLRYGENSFQDQFYRPVHLIEYYRYMRFFPEGRVLMLTTPDEPVNCVGKLKDRFPQKKEVLVGKYEIHEDILMILLKKSEQRRQKLPRETKRQQNSG</sequence>
<dbReference type="GO" id="GO:0019005">
    <property type="term" value="C:SCF ubiquitin ligase complex"/>
    <property type="evidence" value="ECO:0007669"/>
    <property type="project" value="TreeGrafter"/>
</dbReference>
<dbReference type="GO" id="GO:0005737">
    <property type="term" value="C:cytoplasm"/>
    <property type="evidence" value="ECO:0007669"/>
    <property type="project" value="TreeGrafter"/>
</dbReference>
<dbReference type="InterPro" id="IPR036047">
    <property type="entry name" value="F-box-like_dom_sf"/>
</dbReference>
<dbReference type="Gene3D" id="1.20.1280.50">
    <property type="match status" value="1"/>
</dbReference>
<dbReference type="VEuPathDB" id="VectorBase:PPAI010747"/>